<keyword evidence="1" id="KW-1133">Transmembrane helix</keyword>
<reference evidence="2" key="1">
    <citation type="submission" date="2012-11" db="EMBL/GenBank/DDBJ databases">
        <authorList>
            <person name="Lucero-Rivera Y.E."/>
            <person name="Tovar-Ramirez D."/>
        </authorList>
    </citation>
    <scope>NUCLEOTIDE SEQUENCE</scope>
    <source>
        <tissue evidence="2">Salivary gland</tissue>
    </source>
</reference>
<keyword evidence="1" id="KW-0812">Transmembrane</keyword>
<feature type="transmembrane region" description="Helical" evidence="1">
    <location>
        <begin position="12"/>
        <end position="32"/>
    </location>
</feature>
<sequence>MITINSDVVHGLVFLSLFFFLPFLLLSVLSFLLPFCFFLFSFTLVIAQCSLPFSFFYARNCKAFFHVLSSAYVATGHNDGHA</sequence>
<reference evidence="2" key="2">
    <citation type="journal article" date="2015" name="J. Proteomics">
        <title>Sexual differences in the sialomes of the zebra tick, Rhipicephalus pulchellus.</title>
        <authorList>
            <person name="Tan A.W."/>
            <person name="Francischetti I.M."/>
            <person name="Slovak M."/>
            <person name="Kini R.M."/>
            <person name="Ribeiro J.M."/>
        </authorList>
    </citation>
    <scope>NUCLEOTIDE SEQUENCE</scope>
    <source>
        <tissue evidence="2">Salivary gland</tissue>
    </source>
</reference>
<organism evidence="2">
    <name type="scientific">Rhipicephalus pulchellus</name>
    <name type="common">Yellow backed tick</name>
    <name type="synonym">Dermacentor pulchellus</name>
    <dbReference type="NCBI Taxonomy" id="72859"/>
    <lineage>
        <taxon>Eukaryota</taxon>
        <taxon>Metazoa</taxon>
        <taxon>Ecdysozoa</taxon>
        <taxon>Arthropoda</taxon>
        <taxon>Chelicerata</taxon>
        <taxon>Arachnida</taxon>
        <taxon>Acari</taxon>
        <taxon>Parasitiformes</taxon>
        <taxon>Ixodida</taxon>
        <taxon>Ixodoidea</taxon>
        <taxon>Ixodidae</taxon>
        <taxon>Rhipicephalinae</taxon>
        <taxon>Rhipicephalus</taxon>
        <taxon>Rhipicephalus</taxon>
    </lineage>
</organism>
<protein>
    <submittedName>
        <fullName evidence="2">Uncharacterized protein</fullName>
    </submittedName>
</protein>
<dbReference type="EMBL" id="GACK01008915">
    <property type="protein sequence ID" value="JAA56119.1"/>
    <property type="molecule type" value="mRNA"/>
</dbReference>
<evidence type="ECO:0000256" key="1">
    <source>
        <dbReference type="SAM" id="Phobius"/>
    </source>
</evidence>
<evidence type="ECO:0000313" key="2">
    <source>
        <dbReference type="EMBL" id="JAA56119.1"/>
    </source>
</evidence>
<name>L7LZ49_RHIPC</name>
<keyword evidence="1" id="KW-0472">Membrane</keyword>
<feature type="transmembrane region" description="Helical" evidence="1">
    <location>
        <begin position="38"/>
        <end position="58"/>
    </location>
</feature>
<proteinExistence type="evidence at transcript level"/>
<accession>L7LZ49</accession>
<dbReference type="AlphaFoldDB" id="L7LZ49"/>